<dbReference type="eggNOG" id="ENOG5032V0S">
    <property type="taxonomic scope" value="Bacteria"/>
</dbReference>
<dbReference type="AlphaFoldDB" id="A0A084EU46"/>
<dbReference type="Proteomes" id="UP000028534">
    <property type="component" value="Unassembled WGS sequence"/>
</dbReference>
<reference evidence="1 2" key="1">
    <citation type="submission" date="2014-03" db="EMBL/GenBank/DDBJ databases">
        <title>Genome sequence of Sphingobium yanoikuyae B1.</title>
        <authorList>
            <person name="Gan H.M."/>
            <person name="Gan H.Y."/>
            <person name="Savka M.A."/>
        </authorList>
    </citation>
    <scope>NUCLEOTIDE SEQUENCE [LARGE SCALE GENOMIC DNA]</scope>
    <source>
        <strain evidence="1 2">B1</strain>
    </source>
</reference>
<name>A0A084EU46_SPHYA</name>
<dbReference type="PATRIC" id="fig|13690.10.peg.169"/>
<gene>
    <name evidence="1" type="ORF">CP98_00166</name>
</gene>
<comment type="caution">
    <text evidence="1">The sequence shown here is derived from an EMBL/GenBank/DDBJ whole genome shotgun (WGS) entry which is preliminary data.</text>
</comment>
<proteinExistence type="predicted"/>
<protein>
    <submittedName>
        <fullName evidence="1">Uncharacterized protein</fullName>
    </submittedName>
</protein>
<sequence>MIPDLIELGSPCPWAVLPPGIHDTTLAEVEARFATTPHRKWLFDGFVRMVQVLAAAGCRYVYLDGSFVTAKPHPGDYDGCWEHVGVDPAKLDPVLLDFDNKRAAQKAKYLGEMFIAGMPNGPGAPFLDFFQVEKSSGQAKGILRIPLAPLKGATP</sequence>
<dbReference type="InterPro" id="IPR053860">
    <property type="entry name" value="DUF6932"/>
</dbReference>
<dbReference type="Pfam" id="PF22014">
    <property type="entry name" value="DUF6932"/>
    <property type="match status" value="1"/>
</dbReference>
<evidence type="ECO:0000313" key="2">
    <source>
        <dbReference type="Proteomes" id="UP000028534"/>
    </source>
</evidence>
<evidence type="ECO:0000313" key="1">
    <source>
        <dbReference type="EMBL" id="KEZ21488.1"/>
    </source>
</evidence>
<accession>A0A084EU46</accession>
<dbReference type="EMBL" id="JGVR01000001">
    <property type="protein sequence ID" value="KEZ21488.1"/>
    <property type="molecule type" value="Genomic_DNA"/>
</dbReference>
<organism evidence="1 2">
    <name type="scientific">Sphingobium yanoikuyae</name>
    <name type="common">Sphingomonas yanoikuyae</name>
    <dbReference type="NCBI Taxonomy" id="13690"/>
    <lineage>
        <taxon>Bacteria</taxon>
        <taxon>Pseudomonadati</taxon>
        <taxon>Pseudomonadota</taxon>
        <taxon>Alphaproteobacteria</taxon>
        <taxon>Sphingomonadales</taxon>
        <taxon>Sphingomonadaceae</taxon>
        <taxon>Sphingobium</taxon>
    </lineage>
</organism>